<evidence type="ECO:0000259" key="2">
    <source>
        <dbReference type="Pfam" id="PF03771"/>
    </source>
</evidence>
<feature type="domain" description="DUF317" evidence="2">
    <location>
        <begin position="142"/>
        <end position="200"/>
    </location>
</feature>
<feature type="region of interest" description="Disordered" evidence="1">
    <location>
        <begin position="215"/>
        <end position="253"/>
    </location>
</feature>
<comment type="caution">
    <text evidence="3">The sequence shown here is derived from an EMBL/GenBank/DDBJ whole genome shotgun (WGS) entry which is preliminary data.</text>
</comment>
<dbReference type="InterPro" id="IPR005523">
    <property type="entry name" value="DUF317_SPDY"/>
</dbReference>
<evidence type="ECO:0000313" key="3">
    <source>
        <dbReference type="EMBL" id="MBQ0855502.1"/>
    </source>
</evidence>
<feature type="domain" description="DUF317" evidence="2">
    <location>
        <begin position="53"/>
        <end position="101"/>
    </location>
</feature>
<protein>
    <submittedName>
        <fullName evidence="3">DUF317 domain-containing protein</fullName>
    </submittedName>
</protein>
<proteinExistence type="predicted"/>
<evidence type="ECO:0000256" key="1">
    <source>
        <dbReference type="SAM" id="MobiDB-lite"/>
    </source>
</evidence>
<feature type="compositionally biased region" description="Low complexity" evidence="1">
    <location>
        <begin position="221"/>
        <end position="233"/>
    </location>
</feature>
<keyword evidence="4" id="KW-1185">Reference proteome</keyword>
<organism evidence="3 4">
    <name type="scientific">Streptomyces liliiviolaceus</name>
    <dbReference type="NCBI Taxonomy" id="2823109"/>
    <lineage>
        <taxon>Bacteria</taxon>
        <taxon>Bacillati</taxon>
        <taxon>Actinomycetota</taxon>
        <taxon>Actinomycetes</taxon>
        <taxon>Kitasatosporales</taxon>
        <taxon>Streptomycetaceae</taxon>
        <taxon>Streptomyces</taxon>
    </lineage>
</organism>
<gene>
    <name evidence="3" type="ORF">J8N05_45885</name>
</gene>
<dbReference type="Proteomes" id="UP000677413">
    <property type="component" value="Unassembled WGS sequence"/>
</dbReference>
<name>A0A940Y9E8_9ACTN</name>
<evidence type="ECO:0000313" key="4">
    <source>
        <dbReference type="Proteomes" id="UP000677413"/>
    </source>
</evidence>
<dbReference type="AlphaFoldDB" id="A0A940Y9E8"/>
<accession>A0A940Y9E8</accession>
<dbReference type="EMBL" id="JAGPYQ010000002">
    <property type="protein sequence ID" value="MBQ0855502.1"/>
    <property type="molecule type" value="Genomic_DNA"/>
</dbReference>
<reference evidence="3 4" key="1">
    <citation type="submission" date="2021-04" db="EMBL/GenBank/DDBJ databases">
        <authorList>
            <person name="Tang X."/>
            <person name="Zhou X."/>
            <person name="Chen X."/>
            <person name="Cernava T."/>
            <person name="Zhang C."/>
        </authorList>
    </citation>
    <scope>NUCLEOTIDE SEQUENCE [LARGE SCALE GENOMIC DNA]</scope>
    <source>
        <strain evidence="3 4">BH-SS-21</strain>
    </source>
</reference>
<sequence length="253" mass="27745">MSGFAPTDRVLVSPRHLAGAGTDPLRDALGPLIRLFGWSHTHDAATGHITLDSPRHGAFIDFTPSNPHGPWWSISHHEPYWQAQFGRHTPIEAISAFTQALPQFLGDTRHADRIPLSTNTLVESARLNGWHMTANAEATVFTSADGHCVLTHEPHADLRWQIRHRLADDADTAWFASATQATPARLVSQFFAQLASTTPVQRLFKDLPARTRTHPDAQITPAAGAPAEARPAPVKATQEPAAARHPTARTHRR</sequence>
<dbReference type="Pfam" id="PF03771">
    <property type="entry name" value="SPDY"/>
    <property type="match status" value="2"/>
</dbReference>
<dbReference type="RefSeq" id="WP_210893903.1">
    <property type="nucleotide sequence ID" value="NZ_JAGPYQ010000002.1"/>
</dbReference>